<dbReference type="Pfam" id="PF14623">
    <property type="entry name" value="Vint"/>
    <property type="match status" value="1"/>
</dbReference>
<reference evidence="2" key="1">
    <citation type="submission" date="2021-03" db="EMBL/GenBank/DDBJ databases">
        <title>Comparative genomics and phylogenomic investigation of the class Geoglossomycetes provide insights into ecological specialization and systematics.</title>
        <authorList>
            <person name="Melie T."/>
            <person name="Pirro S."/>
            <person name="Miller A.N."/>
            <person name="Quandt A."/>
        </authorList>
    </citation>
    <scope>NUCLEOTIDE SEQUENCE</scope>
    <source>
        <strain evidence="2">CAQ_001_2017</strain>
    </source>
</reference>
<keyword evidence="3" id="KW-1185">Reference proteome</keyword>
<dbReference type="Proteomes" id="UP000750711">
    <property type="component" value="Unassembled WGS sequence"/>
</dbReference>
<protein>
    <recommendedName>
        <fullName evidence="1">Vint domain-containing protein</fullName>
    </recommendedName>
</protein>
<gene>
    <name evidence="2" type="ORF">GP486_004748</name>
</gene>
<accession>A0A9P8LAK9</accession>
<feature type="domain" description="Vint" evidence="1">
    <location>
        <begin position="21"/>
        <end position="191"/>
    </location>
</feature>
<evidence type="ECO:0000259" key="1">
    <source>
        <dbReference type="Pfam" id="PF14623"/>
    </source>
</evidence>
<sequence length="215" mass="23715">NGLLDRFLYLLKISTVIAMVFLGHCRVPTADGSLKQTSSLIKGDYILCHPTPPGGTPVIAEVSHILLEFDGGYMVRVTGTDLECSRRHPIKDPTTGKWIAADRIRPIPSSLRLVDTPVYSVLLAREAPLYTLIVEGVVVAALGCNLREGLSHTGEVSHPFYGTYWDVEEKMKEAHPVGFKRGRVVVTGIRRSGDDDGRTESFTRDESLIPDWAKD</sequence>
<evidence type="ECO:0000313" key="2">
    <source>
        <dbReference type="EMBL" id="KAH0558602.1"/>
    </source>
</evidence>
<dbReference type="InterPro" id="IPR039510">
    <property type="entry name" value="Vint_dom"/>
</dbReference>
<comment type="caution">
    <text evidence="2">The sequence shown here is derived from an EMBL/GenBank/DDBJ whole genome shotgun (WGS) entry which is preliminary data.</text>
</comment>
<proteinExistence type="predicted"/>
<name>A0A9P8LAK9_9PEZI</name>
<dbReference type="AlphaFoldDB" id="A0A9P8LAK9"/>
<organism evidence="2 3">
    <name type="scientific">Trichoglossum hirsutum</name>
    <dbReference type="NCBI Taxonomy" id="265104"/>
    <lineage>
        <taxon>Eukaryota</taxon>
        <taxon>Fungi</taxon>
        <taxon>Dikarya</taxon>
        <taxon>Ascomycota</taxon>
        <taxon>Pezizomycotina</taxon>
        <taxon>Geoglossomycetes</taxon>
        <taxon>Geoglossales</taxon>
        <taxon>Geoglossaceae</taxon>
        <taxon>Trichoglossum</taxon>
    </lineage>
</organism>
<feature type="non-terminal residue" evidence="2">
    <location>
        <position position="1"/>
    </location>
</feature>
<dbReference type="EMBL" id="JAGHQM010000796">
    <property type="protein sequence ID" value="KAH0558602.1"/>
    <property type="molecule type" value="Genomic_DNA"/>
</dbReference>
<evidence type="ECO:0000313" key="3">
    <source>
        <dbReference type="Proteomes" id="UP000750711"/>
    </source>
</evidence>